<feature type="transmembrane region" description="Helical" evidence="2">
    <location>
        <begin position="100"/>
        <end position="122"/>
    </location>
</feature>
<dbReference type="RefSeq" id="WP_138447857.1">
    <property type="nucleotide sequence ID" value="NZ_VBUT01000004.1"/>
</dbReference>
<name>A0A5R8NS80_9NOCA</name>
<feature type="transmembrane region" description="Helical" evidence="2">
    <location>
        <begin position="129"/>
        <end position="152"/>
    </location>
</feature>
<organism evidence="3 4">
    <name type="scientific">Nocardia cyriacigeorgica</name>
    <dbReference type="NCBI Taxonomy" id="135487"/>
    <lineage>
        <taxon>Bacteria</taxon>
        <taxon>Bacillati</taxon>
        <taxon>Actinomycetota</taxon>
        <taxon>Actinomycetes</taxon>
        <taxon>Mycobacteriales</taxon>
        <taxon>Nocardiaceae</taxon>
        <taxon>Nocardia</taxon>
    </lineage>
</organism>
<sequence length="192" mass="20024">MSHPSGHPGPHGAPPHQYQPGHHPGYPPAPPGGYTGPQVGGPLTTGAPNRSLEIAVGCFVVFLAVLAVVAGLWQFHAAGQLPVSPDPLTSRMRRESAGELHTLGTTFWLLASMGFIAGYLLLRGQAEVGITLMALVGFGAFGGGMVAMSLAVMNAMPIFAITCIGMVIAGVVMLWLTARQLSSATRMHPPRR</sequence>
<proteinExistence type="predicted"/>
<feature type="compositionally biased region" description="Low complexity" evidence="1">
    <location>
        <begin position="1"/>
        <end position="24"/>
    </location>
</feature>
<evidence type="ECO:0000313" key="3">
    <source>
        <dbReference type="EMBL" id="TLF78485.1"/>
    </source>
</evidence>
<evidence type="ECO:0000256" key="2">
    <source>
        <dbReference type="SAM" id="Phobius"/>
    </source>
</evidence>
<dbReference type="Proteomes" id="UP000306378">
    <property type="component" value="Unassembled WGS sequence"/>
</dbReference>
<comment type="caution">
    <text evidence="3">The sequence shown here is derived from an EMBL/GenBank/DDBJ whole genome shotgun (WGS) entry which is preliminary data.</text>
</comment>
<dbReference type="EMBL" id="VBUT01000004">
    <property type="protein sequence ID" value="TLF78485.1"/>
    <property type="molecule type" value="Genomic_DNA"/>
</dbReference>
<reference evidence="3 4" key="1">
    <citation type="submission" date="2019-05" db="EMBL/GenBank/DDBJ databases">
        <title>Genomes sequences of two Nocardia cyriacigeorgica environmental isolates, type strains Nocardia asteroides ATCC 19247 and Nocardia cyriacigeorgica DSM 44484.</title>
        <authorList>
            <person name="Vautrin F."/>
            <person name="Bergeron E."/>
            <person name="Dubost A."/>
            <person name="Abrouk D."/>
            <person name="Rodriguez Nava V."/>
            <person name="Pujic P."/>
        </authorList>
    </citation>
    <scope>NUCLEOTIDE SEQUENCE [LARGE SCALE GENOMIC DNA]</scope>
    <source>
        <strain evidence="3 4">EML 446</strain>
    </source>
</reference>
<dbReference type="AlphaFoldDB" id="A0A5R8NS80"/>
<feature type="region of interest" description="Disordered" evidence="1">
    <location>
        <begin position="1"/>
        <end position="42"/>
    </location>
</feature>
<evidence type="ECO:0000313" key="4">
    <source>
        <dbReference type="Proteomes" id="UP000306378"/>
    </source>
</evidence>
<gene>
    <name evidence="3" type="ORF">FEK34_11695</name>
</gene>
<feature type="transmembrane region" description="Helical" evidence="2">
    <location>
        <begin position="54"/>
        <end position="75"/>
    </location>
</feature>
<evidence type="ECO:0000256" key="1">
    <source>
        <dbReference type="SAM" id="MobiDB-lite"/>
    </source>
</evidence>
<feature type="transmembrane region" description="Helical" evidence="2">
    <location>
        <begin position="158"/>
        <end position="178"/>
    </location>
</feature>
<keyword evidence="2" id="KW-0472">Membrane</keyword>
<accession>A0A5R8NS80</accession>
<protein>
    <submittedName>
        <fullName evidence="3">Uncharacterized protein</fullName>
    </submittedName>
</protein>
<keyword evidence="2" id="KW-0812">Transmembrane</keyword>
<keyword evidence="2" id="KW-1133">Transmembrane helix</keyword>